<reference evidence="3 4" key="1">
    <citation type="submission" date="2019-12" db="EMBL/GenBank/DDBJ databases">
        <title>Novel species isolated from a subtropical stream in China.</title>
        <authorList>
            <person name="Lu H."/>
        </authorList>
    </citation>
    <scope>NUCLEOTIDE SEQUENCE [LARGE SCALE GENOMIC DNA]</scope>
    <source>
        <strain evidence="3 4">FT109W</strain>
    </source>
</reference>
<proteinExistence type="predicted"/>
<keyword evidence="1" id="KW-1133">Transmembrane helix</keyword>
<keyword evidence="1" id="KW-0472">Membrane</keyword>
<name>A0ABW9WKC7_9BURK</name>
<sequence length="175" mass="18779">MLLSRLWPVSVIEKRPYRYACLVGVPVGLVSAIIGASFAGLLWTTLPREILGPSAAADMSKTGQWNMLLMGVFLMPFWETLMAQLLPLELGKMARFNDAACVALGAVVFGAGHYLNGGLGHGICSTISGALFSTGYMAMRACGYLPAVWTSYVAHAINNFLLLFVVPFVISSSDQ</sequence>
<feature type="transmembrane region" description="Helical" evidence="1">
    <location>
        <begin position="93"/>
        <end position="112"/>
    </location>
</feature>
<dbReference type="Proteomes" id="UP000466332">
    <property type="component" value="Unassembled WGS sequence"/>
</dbReference>
<feature type="transmembrane region" description="Helical" evidence="1">
    <location>
        <begin position="151"/>
        <end position="170"/>
    </location>
</feature>
<dbReference type="Pfam" id="PF02517">
    <property type="entry name" value="Rce1-like"/>
    <property type="match status" value="1"/>
</dbReference>
<evidence type="ECO:0000256" key="1">
    <source>
        <dbReference type="SAM" id="Phobius"/>
    </source>
</evidence>
<dbReference type="InterPro" id="IPR003675">
    <property type="entry name" value="Rce1/LyrA-like_dom"/>
</dbReference>
<keyword evidence="1" id="KW-0812">Transmembrane</keyword>
<comment type="caution">
    <text evidence="3">The sequence shown here is derived from an EMBL/GenBank/DDBJ whole genome shotgun (WGS) entry which is preliminary data.</text>
</comment>
<gene>
    <name evidence="3" type="ORF">GTP55_19385</name>
</gene>
<protein>
    <recommendedName>
        <fullName evidence="2">CAAX prenyl protease 2/Lysostaphin resistance protein A-like domain-containing protein</fullName>
    </recommendedName>
</protein>
<dbReference type="EMBL" id="WWCS01000013">
    <property type="protein sequence ID" value="MYN41531.1"/>
    <property type="molecule type" value="Genomic_DNA"/>
</dbReference>
<feature type="transmembrane region" description="Helical" evidence="1">
    <location>
        <begin position="63"/>
        <end position="81"/>
    </location>
</feature>
<evidence type="ECO:0000313" key="3">
    <source>
        <dbReference type="EMBL" id="MYN41531.1"/>
    </source>
</evidence>
<feature type="domain" description="CAAX prenyl protease 2/Lysostaphin resistance protein A-like" evidence="2">
    <location>
        <begin position="64"/>
        <end position="161"/>
    </location>
</feature>
<keyword evidence="4" id="KW-1185">Reference proteome</keyword>
<accession>A0ABW9WKC7</accession>
<evidence type="ECO:0000259" key="2">
    <source>
        <dbReference type="Pfam" id="PF02517"/>
    </source>
</evidence>
<organism evidence="3 4">
    <name type="scientific">Duganella margarita</name>
    <dbReference type="NCBI Taxonomy" id="2692170"/>
    <lineage>
        <taxon>Bacteria</taxon>
        <taxon>Pseudomonadati</taxon>
        <taxon>Pseudomonadota</taxon>
        <taxon>Betaproteobacteria</taxon>
        <taxon>Burkholderiales</taxon>
        <taxon>Oxalobacteraceae</taxon>
        <taxon>Telluria group</taxon>
        <taxon>Duganella</taxon>
    </lineage>
</organism>
<evidence type="ECO:0000313" key="4">
    <source>
        <dbReference type="Proteomes" id="UP000466332"/>
    </source>
</evidence>
<feature type="transmembrane region" description="Helical" evidence="1">
    <location>
        <begin position="21"/>
        <end position="43"/>
    </location>
</feature>